<reference evidence="3" key="1">
    <citation type="journal article" date="2023" name="IMA Fungus">
        <title>Comparative genomic study of the Penicillium genus elucidates a diverse pangenome and 15 lateral gene transfer events.</title>
        <authorList>
            <person name="Petersen C."/>
            <person name="Sorensen T."/>
            <person name="Nielsen M.R."/>
            <person name="Sondergaard T.E."/>
            <person name="Sorensen J.L."/>
            <person name="Fitzpatrick D.A."/>
            <person name="Frisvad J.C."/>
            <person name="Nielsen K.L."/>
        </authorList>
    </citation>
    <scope>NUCLEOTIDE SEQUENCE</scope>
    <source>
        <strain evidence="3">IBT 17514</strain>
    </source>
</reference>
<dbReference type="PANTHER" id="PTHR40370:SF1">
    <property type="entry name" value="DUF3074 DOMAIN-CONTAINING PROTEIN"/>
    <property type="match status" value="1"/>
</dbReference>
<dbReference type="InterPro" id="IPR024500">
    <property type="entry name" value="DUF3074"/>
</dbReference>
<feature type="region of interest" description="Disordered" evidence="1">
    <location>
        <begin position="52"/>
        <end position="81"/>
    </location>
</feature>
<proteinExistence type="predicted"/>
<organism evidence="3 4">
    <name type="scientific">Penicillium malachiteum</name>
    <dbReference type="NCBI Taxonomy" id="1324776"/>
    <lineage>
        <taxon>Eukaryota</taxon>
        <taxon>Fungi</taxon>
        <taxon>Dikarya</taxon>
        <taxon>Ascomycota</taxon>
        <taxon>Pezizomycotina</taxon>
        <taxon>Eurotiomycetes</taxon>
        <taxon>Eurotiomycetidae</taxon>
        <taxon>Eurotiales</taxon>
        <taxon>Aspergillaceae</taxon>
        <taxon>Penicillium</taxon>
    </lineage>
</organism>
<sequence length="316" mass="35391">MADIRLQPHLFTSLPAHPSLPESDSRPQLELFLQEALRQAIYFLINVPSRFQGSKQHSSPPSGAKVQLGSWRNDSEAGSSNKISKPEFWVCRRSEHVDAKTPGTASWEEFQTGLRSNHAENEMDYTPTVSAVEKLLEWPRSEILEVDESSRVKYFFKDVDVEVNLITHSFKPDALIAPRSFISLTISAMYDHVEEISAQGDRNNETMTGFVTVQIPLQSTPTSTPPDLHQRIISAVPKRAIFANYASVERVMVLPPLPSPTGTNPDRIHWTMATTSDAGGLIPKWVQRSWTLGGVPRAVVDDVGLFIGWTMRRRST</sequence>
<evidence type="ECO:0000313" key="4">
    <source>
        <dbReference type="Proteomes" id="UP001215712"/>
    </source>
</evidence>
<dbReference type="Pfam" id="PF11274">
    <property type="entry name" value="DUF3074"/>
    <property type="match status" value="1"/>
</dbReference>
<feature type="domain" description="DUF3074" evidence="2">
    <location>
        <begin position="89"/>
        <end position="310"/>
    </location>
</feature>
<dbReference type="Proteomes" id="UP001215712">
    <property type="component" value="Unassembled WGS sequence"/>
</dbReference>
<accession>A0AAD6MXN3</accession>
<dbReference type="EMBL" id="JAQJAN010000004">
    <property type="protein sequence ID" value="KAJ5732006.1"/>
    <property type="molecule type" value="Genomic_DNA"/>
</dbReference>
<feature type="compositionally biased region" description="Polar residues" evidence="1">
    <location>
        <begin position="70"/>
        <end position="81"/>
    </location>
</feature>
<gene>
    <name evidence="3" type="ORF">N7493_003487</name>
</gene>
<dbReference type="AlphaFoldDB" id="A0AAD6MXN3"/>
<name>A0AAD6MXN3_9EURO</name>
<reference evidence="3" key="2">
    <citation type="submission" date="2023-01" db="EMBL/GenBank/DDBJ databases">
        <authorList>
            <person name="Petersen C."/>
        </authorList>
    </citation>
    <scope>NUCLEOTIDE SEQUENCE</scope>
    <source>
        <strain evidence="3">IBT 17514</strain>
    </source>
</reference>
<keyword evidence="4" id="KW-1185">Reference proteome</keyword>
<dbReference type="PANTHER" id="PTHR40370">
    <property type="entry name" value="EXPRESSED PROTEIN"/>
    <property type="match status" value="1"/>
</dbReference>
<protein>
    <recommendedName>
        <fullName evidence="2">DUF3074 domain-containing protein</fullName>
    </recommendedName>
</protein>
<feature type="compositionally biased region" description="Polar residues" evidence="1">
    <location>
        <begin position="52"/>
        <end position="61"/>
    </location>
</feature>
<evidence type="ECO:0000313" key="3">
    <source>
        <dbReference type="EMBL" id="KAJ5732006.1"/>
    </source>
</evidence>
<evidence type="ECO:0000259" key="2">
    <source>
        <dbReference type="Pfam" id="PF11274"/>
    </source>
</evidence>
<evidence type="ECO:0000256" key="1">
    <source>
        <dbReference type="SAM" id="MobiDB-lite"/>
    </source>
</evidence>
<comment type="caution">
    <text evidence="3">The sequence shown here is derived from an EMBL/GenBank/DDBJ whole genome shotgun (WGS) entry which is preliminary data.</text>
</comment>